<dbReference type="AlphaFoldDB" id="A0A9D4JIX3"/>
<evidence type="ECO:0000256" key="3">
    <source>
        <dbReference type="ARBA" id="ARBA00023157"/>
    </source>
</evidence>
<reference evidence="7" key="2">
    <citation type="submission" date="2020-11" db="EMBL/GenBank/DDBJ databases">
        <authorList>
            <person name="McCartney M.A."/>
            <person name="Auch B."/>
            <person name="Kono T."/>
            <person name="Mallez S."/>
            <person name="Becker A."/>
            <person name="Gohl D.M."/>
            <person name="Silverstein K.A.T."/>
            <person name="Koren S."/>
            <person name="Bechman K.B."/>
            <person name="Herman A."/>
            <person name="Abrahante J.E."/>
            <person name="Garbe J."/>
        </authorList>
    </citation>
    <scope>NUCLEOTIDE SEQUENCE</scope>
    <source>
        <strain evidence="7">Duluth1</strain>
        <tissue evidence="7">Whole animal</tissue>
    </source>
</reference>
<feature type="domain" description="Ig-like" evidence="6">
    <location>
        <begin position="27"/>
        <end position="112"/>
    </location>
</feature>
<dbReference type="GO" id="GO:0005911">
    <property type="term" value="C:cell-cell junction"/>
    <property type="evidence" value="ECO:0007669"/>
    <property type="project" value="TreeGrafter"/>
</dbReference>
<name>A0A9D4JIX3_DREPO</name>
<dbReference type="InterPro" id="IPR036179">
    <property type="entry name" value="Ig-like_dom_sf"/>
</dbReference>
<keyword evidence="2" id="KW-0472">Membrane</keyword>
<organism evidence="7 8">
    <name type="scientific">Dreissena polymorpha</name>
    <name type="common">Zebra mussel</name>
    <name type="synonym">Mytilus polymorpha</name>
    <dbReference type="NCBI Taxonomy" id="45954"/>
    <lineage>
        <taxon>Eukaryota</taxon>
        <taxon>Metazoa</taxon>
        <taxon>Spiralia</taxon>
        <taxon>Lophotrochozoa</taxon>
        <taxon>Mollusca</taxon>
        <taxon>Bivalvia</taxon>
        <taxon>Autobranchia</taxon>
        <taxon>Heteroconchia</taxon>
        <taxon>Euheterodonta</taxon>
        <taxon>Imparidentia</taxon>
        <taxon>Neoheterodontei</taxon>
        <taxon>Myida</taxon>
        <taxon>Dreissenoidea</taxon>
        <taxon>Dreissenidae</taxon>
        <taxon>Dreissena</taxon>
    </lineage>
</organism>
<dbReference type="PANTHER" id="PTHR11640:SF31">
    <property type="entry name" value="IRREGULAR CHIASM C-ROUGHEST PROTEIN-RELATED"/>
    <property type="match status" value="1"/>
</dbReference>
<comment type="caution">
    <text evidence="7">The sequence shown here is derived from an EMBL/GenBank/DDBJ whole genome shotgun (WGS) entry which is preliminary data.</text>
</comment>
<evidence type="ECO:0000256" key="2">
    <source>
        <dbReference type="ARBA" id="ARBA00023136"/>
    </source>
</evidence>
<keyword evidence="8" id="KW-1185">Reference proteome</keyword>
<keyword evidence="5" id="KW-0393">Immunoglobulin domain</keyword>
<proteinExistence type="predicted"/>
<dbReference type="InterPro" id="IPR007110">
    <property type="entry name" value="Ig-like_dom"/>
</dbReference>
<evidence type="ECO:0000313" key="8">
    <source>
        <dbReference type="Proteomes" id="UP000828390"/>
    </source>
</evidence>
<dbReference type="GO" id="GO:0050839">
    <property type="term" value="F:cell adhesion molecule binding"/>
    <property type="evidence" value="ECO:0007669"/>
    <property type="project" value="TreeGrafter"/>
</dbReference>
<evidence type="ECO:0000256" key="1">
    <source>
        <dbReference type="ARBA" id="ARBA00004479"/>
    </source>
</evidence>
<dbReference type="GO" id="GO:0005886">
    <property type="term" value="C:plasma membrane"/>
    <property type="evidence" value="ECO:0007669"/>
    <property type="project" value="TreeGrafter"/>
</dbReference>
<dbReference type="GO" id="GO:0098609">
    <property type="term" value="P:cell-cell adhesion"/>
    <property type="evidence" value="ECO:0007669"/>
    <property type="project" value="TreeGrafter"/>
</dbReference>
<gene>
    <name evidence="7" type="ORF">DPMN_142146</name>
</gene>
<dbReference type="Gene3D" id="2.60.40.10">
    <property type="entry name" value="Immunoglobulins"/>
    <property type="match status" value="1"/>
</dbReference>
<dbReference type="EMBL" id="JAIWYP010000006">
    <property type="protein sequence ID" value="KAH3813680.1"/>
    <property type="molecule type" value="Genomic_DNA"/>
</dbReference>
<dbReference type="SUPFAM" id="SSF48726">
    <property type="entry name" value="Immunoglobulin"/>
    <property type="match status" value="1"/>
</dbReference>
<dbReference type="PANTHER" id="PTHR11640">
    <property type="entry name" value="NEPHRIN"/>
    <property type="match status" value="1"/>
</dbReference>
<evidence type="ECO:0000313" key="7">
    <source>
        <dbReference type="EMBL" id="KAH3813680.1"/>
    </source>
</evidence>
<sequence length="230" mass="25169">MRTLDGSNSAHATEKNSEIKINVLYPPVITKLSSNDKNLEIIDSTIRVQRGDSINIVCTCDANPPATVFWRDQLSVSPLLTVTSVQHDAVWTCQATNSMTEFDGETSTSTVTRNVSARVLYGPDVPTITFTILPNSTSLLNAANETIKVIEGSTIICMCSVDSVPKSTYSWDAGYEGNILTIVNITRTTNIRCNCTAKNVMDTLFKGIVIGSNYSFANLDILCKYKFTCE</sequence>
<evidence type="ECO:0000256" key="5">
    <source>
        <dbReference type="ARBA" id="ARBA00023319"/>
    </source>
</evidence>
<protein>
    <recommendedName>
        <fullName evidence="6">Ig-like domain-containing protein</fullName>
    </recommendedName>
</protein>
<keyword evidence="3" id="KW-1015">Disulfide bond</keyword>
<reference evidence="7" key="1">
    <citation type="journal article" date="2019" name="bioRxiv">
        <title>The Genome of the Zebra Mussel, Dreissena polymorpha: A Resource for Invasive Species Research.</title>
        <authorList>
            <person name="McCartney M.A."/>
            <person name="Auch B."/>
            <person name="Kono T."/>
            <person name="Mallez S."/>
            <person name="Zhang Y."/>
            <person name="Obille A."/>
            <person name="Becker A."/>
            <person name="Abrahante J.E."/>
            <person name="Garbe J."/>
            <person name="Badalamenti J.P."/>
            <person name="Herman A."/>
            <person name="Mangelson H."/>
            <person name="Liachko I."/>
            <person name="Sullivan S."/>
            <person name="Sone E.D."/>
            <person name="Koren S."/>
            <person name="Silverstein K.A.T."/>
            <person name="Beckman K.B."/>
            <person name="Gohl D.M."/>
        </authorList>
    </citation>
    <scope>NUCLEOTIDE SEQUENCE</scope>
    <source>
        <strain evidence="7">Duluth1</strain>
        <tissue evidence="7">Whole animal</tissue>
    </source>
</reference>
<comment type="subcellular location">
    <subcellularLocation>
        <location evidence="1">Membrane</location>
        <topology evidence="1">Single-pass type I membrane protein</topology>
    </subcellularLocation>
</comment>
<dbReference type="PROSITE" id="PS50835">
    <property type="entry name" value="IG_LIKE"/>
    <property type="match status" value="1"/>
</dbReference>
<dbReference type="Proteomes" id="UP000828390">
    <property type="component" value="Unassembled WGS sequence"/>
</dbReference>
<accession>A0A9D4JIX3</accession>
<keyword evidence="4" id="KW-0325">Glycoprotein</keyword>
<evidence type="ECO:0000256" key="4">
    <source>
        <dbReference type="ARBA" id="ARBA00023180"/>
    </source>
</evidence>
<evidence type="ECO:0000259" key="6">
    <source>
        <dbReference type="PROSITE" id="PS50835"/>
    </source>
</evidence>
<dbReference type="SMART" id="SM00409">
    <property type="entry name" value="IG"/>
    <property type="match status" value="2"/>
</dbReference>
<dbReference type="InterPro" id="IPR051275">
    <property type="entry name" value="Cell_adhesion_signaling"/>
</dbReference>
<dbReference type="InterPro" id="IPR003599">
    <property type="entry name" value="Ig_sub"/>
</dbReference>
<dbReference type="InterPro" id="IPR013783">
    <property type="entry name" value="Ig-like_fold"/>
</dbReference>